<dbReference type="GO" id="GO:0030288">
    <property type="term" value="C:outer membrane-bounded periplasmic space"/>
    <property type="evidence" value="ECO:0007669"/>
    <property type="project" value="TreeGrafter"/>
</dbReference>
<feature type="compositionally biased region" description="Low complexity" evidence="5">
    <location>
        <begin position="52"/>
        <end position="65"/>
    </location>
</feature>
<evidence type="ECO:0000313" key="9">
    <source>
        <dbReference type="Proteomes" id="UP000621560"/>
    </source>
</evidence>
<dbReference type="PROSITE" id="PS50983">
    <property type="entry name" value="FE_B12_PBP"/>
    <property type="match status" value="1"/>
</dbReference>
<dbReference type="InterPro" id="IPR051313">
    <property type="entry name" value="Bact_iron-sidero_bind"/>
</dbReference>
<comment type="similarity">
    <text evidence="2">Belongs to the bacterial solute-binding protein 8 family.</text>
</comment>
<evidence type="ECO:0000256" key="1">
    <source>
        <dbReference type="ARBA" id="ARBA00004196"/>
    </source>
</evidence>
<evidence type="ECO:0000256" key="3">
    <source>
        <dbReference type="ARBA" id="ARBA00022448"/>
    </source>
</evidence>
<dbReference type="AlphaFoldDB" id="A0A927BT22"/>
<dbReference type="Gene3D" id="3.40.50.1980">
    <property type="entry name" value="Nitrogenase molybdenum iron protein domain"/>
    <property type="match status" value="2"/>
</dbReference>
<dbReference type="EMBL" id="JACXIZ010000013">
    <property type="protein sequence ID" value="MBD2845014.1"/>
    <property type="molecule type" value="Genomic_DNA"/>
</dbReference>
<keyword evidence="9" id="KW-1185">Reference proteome</keyword>
<organism evidence="8 9">
    <name type="scientific">Paenibacillus sabuli</name>
    <dbReference type="NCBI Taxonomy" id="2772509"/>
    <lineage>
        <taxon>Bacteria</taxon>
        <taxon>Bacillati</taxon>
        <taxon>Bacillota</taxon>
        <taxon>Bacilli</taxon>
        <taxon>Bacillales</taxon>
        <taxon>Paenibacillaceae</taxon>
        <taxon>Paenibacillus</taxon>
    </lineage>
</organism>
<gene>
    <name evidence="8" type="ORF">IDH44_07415</name>
</gene>
<evidence type="ECO:0000256" key="6">
    <source>
        <dbReference type="SAM" id="SignalP"/>
    </source>
</evidence>
<evidence type="ECO:0000256" key="4">
    <source>
        <dbReference type="ARBA" id="ARBA00022729"/>
    </source>
</evidence>
<dbReference type="Proteomes" id="UP000621560">
    <property type="component" value="Unassembled WGS sequence"/>
</dbReference>
<protein>
    <submittedName>
        <fullName evidence="8">ABC transporter substrate-binding protein</fullName>
    </submittedName>
</protein>
<comment type="subcellular location">
    <subcellularLocation>
        <location evidence="1">Cell envelope</location>
    </subcellularLocation>
</comment>
<dbReference type="InterPro" id="IPR002491">
    <property type="entry name" value="ABC_transptr_periplasmic_BD"/>
</dbReference>
<dbReference type="PANTHER" id="PTHR30532:SF24">
    <property type="entry name" value="FERRIC ENTEROBACTIN-BINDING PERIPLASMIC PROTEIN FEPB"/>
    <property type="match status" value="1"/>
</dbReference>
<sequence length="347" mass="37587">MLRRVNLLAAVLLLAALALIGCGNNAEQKAPGQEAAATNGAESGSDEAGQQAVDAPANSAAASGEAAHESGDAWPRTIVDAADHEVTLEERPERIAVLHPLYLDFFFALDTPPIASADAARAMQEYATLQTYDAAGMIDLGSGRDLNLEKIMEAAPDVIVTFKGQVDAIYEELTKIAPVVLINYSDTWEEATRLCAAIIGKEEAAEQYITETEARIADTKTKLGERMKDTFALLRVGDKNAFAAQGSKNTMYYEPQSGFGLQAPEGYPEDSMALSMEALAEMDPDYIIIQHDIERARAAVKEKEELEVWKSLRAVQNDHVLYFDNSLNTGSVLAIRLAAEYLSELAE</sequence>
<dbReference type="Pfam" id="PF01497">
    <property type="entry name" value="Peripla_BP_2"/>
    <property type="match status" value="1"/>
</dbReference>
<dbReference type="RefSeq" id="WP_190916201.1">
    <property type="nucleotide sequence ID" value="NZ_JACXIZ010000013.1"/>
</dbReference>
<dbReference type="GO" id="GO:1901678">
    <property type="term" value="P:iron coordination entity transport"/>
    <property type="evidence" value="ECO:0007669"/>
    <property type="project" value="UniProtKB-ARBA"/>
</dbReference>
<feature type="chain" id="PRO_5037320850" evidence="6">
    <location>
        <begin position="27"/>
        <end position="347"/>
    </location>
</feature>
<feature type="signal peptide" evidence="6">
    <location>
        <begin position="1"/>
        <end position="26"/>
    </location>
</feature>
<evidence type="ECO:0000256" key="5">
    <source>
        <dbReference type="SAM" id="MobiDB-lite"/>
    </source>
</evidence>
<evidence type="ECO:0000259" key="7">
    <source>
        <dbReference type="PROSITE" id="PS50983"/>
    </source>
</evidence>
<accession>A0A927BT22</accession>
<proteinExistence type="inferred from homology"/>
<keyword evidence="3" id="KW-0813">Transport</keyword>
<feature type="domain" description="Fe/B12 periplasmic-binding" evidence="7">
    <location>
        <begin position="94"/>
        <end position="347"/>
    </location>
</feature>
<feature type="region of interest" description="Disordered" evidence="5">
    <location>
        <begin position="31"/>
        <end position="76"/>
    </location>
</feature>
<evidence type="ECO:0000313" key="8">
    <source>
        <dbReference type="EMBL" id="MBD2845014.1"/>
    </source>
</evidence>
<reference evidence="8" key="1">
    <citation type="submission" date="2020-09" db="EMBL/GenBank/DDBJ databases">
        <title>A novel bacterium of genus Paenibacillus, isolated from South China Sea.</title>
        <authorList>
            <person name="Huang H."/>
            <person name="Mo K."/>
            <person name="Hu Y."/>
        </authorList>
    </citation>
    <scope>NUCLEOTIDE SEQUENCE</scope>
    <source>
        <strain evidence="8">IB182496</strain>
    </source>
</reference>
<keyword evidence="4 6" id="KW-0732">Signal</keyword>
<evidence type="ECO:0000256" key="2">
    <source>
        <dbReference type="ARBA" id="ARBA00008814"/>
    </source>
</evidence>
<name>A0A927BT22_9BACL</name>
<dbReference type="PANTHER" id="PTHR30532">
    <property type="entry name" value="IRON III DICITRATE-BINDING PERIPLASMIC PROTEIN"/>
    <property type="match status" value="1"/>
</dbReference>
<dbReference type="PROSITE" id="PS51257">
    <property type="entry name" value="PROKAR_LIPOPROTEIN"/>
    <property type="match status" value="1"/>
</dbReference>
<dbReference type="SUPFAM" id="SSF53807">
    <property type="entry name" value="Helical backbone' metal receptor"/>
    <property type="match status" value="1"/>
</dbReference>
<comment type="caution">
    <text evidence="8">The sequence shown here is derived from an EMBL/GenBank/DDBJ whole genome shotgun (WGS) entry which is preliminary data.</text>
</comment>